<dbReference type="InterPro" id="IPR017939">
    <property type="entry name" value="G-Glutamylcylcotransferase"/>
</dbReference>
<proteinExistence type="predicted"/>
<sequence length="204" mass="23705">MTQPQTPLSSLTTPTFYFGYGSNLWLHQMSIRCPTSTYIGVARLPHYSWLINDRGYANVVERNSSSPHYSDYVYGLVYSLLPEDERRLDRNEGVPVAYTKELIPCEFWPSTTHEKANTSSPPAEKRDMLVYIDRNRTTPDVPRDEYVYRMNQGIRDALERGVPAEYVRDVMRKFIPERDDEEERIGKFAKTQAAQFKDESGVFE</sequence>
<evidence type="ECO:0000259" key="5">
    <source>
        <dbReference type="Pfam" id="PF06094"/>
    </source>
</evidence>
<feature type="binding site" evidence="4">
    <location>
        <begin position="17"/>
        <end position="22"/>
    </location>
    <ligand>
        <name>substrate</name>
    </ligand>
</feature>
<feature type="active site" description="Proton acceptor" evidence="3">
    <location>
        <position position="92"/>
    </location>
</feature>
<dbReference type="InterPro" id="IPR009288">
    <property type="entry name" value="AIG2-like_dom"/>
</dbReference>
<name>A0A9P4WUX9_9PLEO</name>
<keyword evidence="2" id="KW-0456">Lyase</keyword>
<dbReference type="Gene3D" id="3.10.490.10">
    <property type="entry name" value="Gamma-glutamyl cyclotransferase-like"/>
    <property type="match status" value="1"/>
</dbReference>
<dbReference type="PANTHER" id="PTHR12935">
    <property type="entry name" value="GAMMA-GLUTAMYLCYCLOTRANSFERASE"/>
    <property type="match status" value="1"/>
</dbReference>
<dbReference type="AlphaFoldDB" id="A0A9P4WUX9"/>
<reference evidence="6" key="1">
    <citation type="submission" date="2019-04" db="EMBL/GenBank/DDBJ databases">
        <title>Sequencing of skin fungus with MAO and IRED activity.</title>
        <authorList>
            <person name="Marsaioli A.J."/>
            <person name="Bonatto J.M.C."/>
            <person name="Reis Junior O."/>
        </authorList>
    </citation>
    <scope>NUCLEOTIDE SEQUENCE</scope>
    <source>
        <strain evidence="6">28M1</strain>
    </source>
</reference>
<evidence type="ECO:0000256" key="1">
    <source>
        <dbReference type="ARBA" id="ARBA00012346"/>
    </source>
</evidence>
<dbReference type="CDD" id="cd06661">
    <property type="entry name" value="GGCT_like"/>
    <property type="match status" value="1"/>
</dbReference>
<dbReference type="Proteomes" id="UP000758155">
    <property type="component" value="Unassembled WGS sequence"/>
</dbReference>
<organism evidence="6 7">
    <name type="scientific">Didymella heteroderae</name>
    <dbReference type="NCBI Taxonomy" id="1769908"/>
    <lineage>
        <taxon>Eukaryota</taxon>
        <taxon>Fungi</taxon>
        <taxon>Dikarya</taxon>
        <taxon>Ascomycota</taxon>
        <taxon>Pezizomycotina</taxon>
        <taxon>Dothideomycetes</taxon>
        <taxon>Pleosporomycetidae</taxon>
        <taxon>Pleosporales</taxon>
        <taxon>Pleosporineae</taxon>
        <taxon>Didymellaceae</taxon>
        <taxon>Didymella</taxon>
    </lineage>
</organism>
<protein>
    <recommendedName>
        <fullName evidence="1">gamma-glutamylcyclotransferase</fullName>
        <ecNumber evidence="1">4.3.2.9</ecNumber>
    </recommendedName>
</protein>
<dbReference type="EC" id="4.3.2.9" evidence="1"/>
<dbReference type="SUPFAM" id="SSF110857">
    <property type="entry name" value="Gamma-glutamyl cyclotransferase-like"/>
    <property type="match status" value="1"/>
</dbReference>
<comment type="caution">
    <text evidence="6">The sequence shown here is derived from an EMBL/GenBank/DDBJ whole genome shotgun (WGS) entry which is preliminary data.</text>
</comment>
<feature type="domain" description="Gamma-glutamylcyclotransferase AIG2-like" evidence="5">
    <location>
        <begin position="17"/>
        <end position="111"/>
    </location>
</feature>
<evidence type="ECO:0000256" key="2">
    <source>
        <dbReference type="ARBA" id="ARBA00023239"/>
    </source>
</evidence>
<dbReference type="InterPro" id="IPR013024">
    <property type="entry name" value="GGCT-like"/>
</dbReference>
<evidence type="ECO:0000256" key="4">
    <source>
        <dbReference type="PIRSR" id="PIRSR617939-2"/>
    </source>
</evidence>
<feature type="binding site" evidence="4">
    <location>
        <position position="146"/>
    </location>
    <ligand>
        <name>substrate</name>
    </ligand>
</feature>
<evidence type="ECO:0000256" key="3">
    <source>
        <dbReference type="PIRSR" id="PIRSR617939-1"/>
    </source>
</evidence>
<accession>A0A9P4WUX9</accession>
<dbReference type="EMBL" id="SWKV01000011">
    <property type="protein sequence ID" value="KAF3043624.1"/>
    <property type="molecule type" value="Genomic_DNA"/>
</dbReference>
<dbReference type="PANTHER" id="PTHR12935:SF0">
    <property type="entry name" value="GAMMA-GLUTAMYLCYCLOTRANSFERASE"/>
    <property type="match status" value="1"/>
</dbReference>
<dbReference type="OrthoDB" id="2924818at2759"/>
<keyword evidence="7" id="KW-1185">Reference proteome</keyword>
<dbReference type="InterPro" id="IPR036568">
    <property type="entry name" value="GGCT-like_sf"/>
</dbReference>
<gene>
    <name evidence="6" type="ORF">E8E12_000779</name>
</gene>
<dbReference type="Pfam" id="PF06094">
    <property type="entry name" value="GGACT"/>
    <property type="match status" value="1"/>
</dbReference>
<dbReference type="GO" id="GO:0003839">
    <property type="term" value="F:gamma-glutamylcyclotransferase activity"/>
    <property type="evidence" value="ECO:0007669"/>
    <property type="project" value="UniProtKB-EC"/>
</dbReference>
<evidence type="ECO:0000313" key="6">
    <source>
        <dbReference type="EMBL" id="KAF3043624.1"/>
    </source>
</evidence>
<evidence type="ECO:0000313" key="7">
    <source>
        <dbReference type="Proteomes" id="UP000758155"/>
    </source>
</evidence>